<dbReference type="RefSeq" id="WP_185015701.1">
    <property type="nucleotide sequence ID" value="NZ_AYKH01000041.1"/>
</dbReference>
<evidence type="ECO:0000313" key="3">
    <source>
        <dbReference type="Proteomes" id="UP000283993"/>
    </source>
</evidence>
<comment type="caution">
    <text evidence="2">The sequence shown here is derived from an EMBL/GenBank/DDBJ whole genome shotgun (WGS) entry which is preliminary data.</text>
</comment>
<dbReference type="EMBL" id="AYKH01000041">
    <property type="protein sequence ID" value="ROO24744.1"/>
    <property type="molecule type" value="Genomic_DNA"/>
</dbReference>
<protein>
    <recommendedName>
        <fullName evidence="1">Polysaccharide pyruvyl transferase domain-containing protein</fullName>
    </recommendedName>
</protein>
<proteinExistence type="predicted"/>
<dbReference type="Pfam" id="PF04230">
    <property type="entry name" value="PS_pyruv_trans"/>
    <property type="match status" value="1"/>
</dbReference>
<dbReference type="Proteomes" id="UP000283993">
    <property type="component" value="Unassembled WGS sequence"/>
</dbReference>
<dbReference type="PANTHER" id="PTHR36836">
    <property type="entry name" value="COLANIC ACID BIOSYNTHESIS PROTEIN WCAK"/>
    <property type="match status" value="1"/>
</dbReference>
<keyword evidence="3" id="KW-1185">Reference proteome</keyword>
<reference evidence="2 3" key="1">
    <citation type="submission" date="2013-10" db="EMBL/GenBank/DDBJ databases">
        <title>Salinisphaera orenii MK-B5 Genome Sequencing.</title>
        <authorList>
            <person name="Lai Q."/>
            <person name="Li C."/>
            <person name="Shao Z."/>
        </authorList>
    </citation>
    <scope>NUCLEOTIDE SEQUENCE [LARGE SCALE GENOMIC DNA]</scope>
    <source>
        <strain evidence="2 3">MK-B5</strain>
    </source>
</reference>
<sequence length="380" mass="41556">MTTALLVNDTAGVCHWGCTGTTRGLKRAIGALGYTVESVIAEDIPRLGGALNTAADFDTDAPLARLRTRAPCLPERLAAADVVVVNAEGCLHGDRSVAKTLLYLAWYAAERLGRPADRVNHSCYPQDTTEVADDALLAIYRRAYEAVRFVAVREPLSHARVARWLRRDARESFDCLPLCIEAQPPAPTSAPRGIVFATSVIWQRAWASVQVDVMARLAEQGHALTVLVGSAGARNHEDAAFLRDLQRAWRRRALCSGRFWRRPPWRVVDAASLDEWLGLIADSRLLVSGRFHHSIAAACVGTPWIALDSNTPKIDGLRAAAGVADGPRYGEPGWGERLTREIEARLAAKRPDPAEVRARRAPWCELAYRNVDALRHAAGG</sequence>
<organism evidence="2 3">
    <name type="scientific">Salinisphaera orenii MK-B5</name>
    <dbReference type="NCBI Taxonomy" id="856730"/>
    <lineage>
        <taxon>Bacteria</taxon>
        <taxon>Pseudomonadati</taxon>
        <taxon>Pseudomonadota</taxon>
        <taxon>Gammaproteobacteria</taxon>
        <taxon>Salinisphaerales</taxon>
        <taxon>Salinisphaeraceae</taxon>
        <taxon>Salinisphaera</taxon>
    </lineage>
</organism>
<accession>A0A423PGQ1</accession>
<evidence type="ECO:0000259" key="1">
    <source>
        <dbReference type="Pfam" id="PF04230"/>
    </source>
</evidence>
<feature type="domain" description="Polysaccharide pyruvyl transferase" evidence="1">
    <location>
        <begin position="26"/>
        <end position="309"/>
    </location>
</feature>
<dbReference type="InterPro" id="IPR007345">
    <property type="entry name" value="Polysacch_pyruvyl_Trfase"/>
</dbReference>
<name>A0A423PGQ1_9GAMM</name>
<dbReference type="PANTHER" id="PTHR36836:SF1">
    <property type="entry name" value="COLANIC ACID BIOSYNTHESIS PROTEIN WCAK"/>
    <property type="match status" value="1"/>
</dbReference>
<evidence type="ECO:0000313" key="2">
    <source>
        <dbReference type="EMBL" id="ROO24744.1"/>
    </source>
</evidence>
<dbReference type="AlphaFoldDB" id="A0A423PGQ1"/>
<gene>
    <name evidence="2" type="ORF">SAOR_14040</name>
</gene>